<dbReference type="EMBL" id="CP025938">
    <property type="protein sequence ID" value="AUS06420.1"/>
    <property type="molecule type" value="Genomic_DNA"/>
</dbReference>
<evidence type="ECO:0000313" key="1">
    <source>
        <dbReference type="EMBL" id="AUS06420.1"/>
    </source>
</evidence>
<dbReference type="AlphaFoldDB" id="A0A2I7SKL5"/>
<keyword evidence="2" id="KW-1185">Reference proteome</keyword>
<sequence>MEKTKWGMYMWGIGGALTIPTATSKYTGSGKFSAGPSGMLIGFTKKTTIGLVFMQTWSFAGNAHRQDVNTSMLQILYFFQIGNGWQLGDNPSWIFNWNMPNKNKVSMPIGFGVFKTTHIGNSLFRIGLTPRYYIMSRKIWGDKFGLSLTLTPVLNNPYKKNMPHMSNM</sequence>
<dbReference type="Proteomes" id="UP000236592">
    <property type="component" value="Chromosome"/>
</dbReference>
<gene>
    <name evidence="1" type="ORF">C1A40_13635</name>
</gene>
<dbReference type="OrthoDB" id="9809066at2"/>
<name>A0A2I7SKL5_9FLAO</name>
<protein>
    <recommendedName>
        <fullName evidence="3">Outer membrane protein beta-barrel domain-containing protein</fullName>
    </recommendedName>
</protein>
<evidence type="ECO:0000313" key="2">
    <source>
        <dbReference type="Proteomes" id="UP000236592"/>
    </source>
</evidence>
<evidence type="ECO:0008006" key="3">
    <source>
        <dbReference type="Google" id="ProtNLM"/>
    </source>
</evidence>
<reference evidence="2" key="1">
    <citation type="submission" date="2018-01" db="EMBL/GenBank/DDBJ databases">
        <title>Complete genome of Tamlana sp. UJ94.</title>
        <authorList>
            <person name="Jung J."/>
            <person name="Chung D."/>
            <person name="Bae S.S."/>
            <person name="Baek K."/>
        </authorList>
    </citation>
    <scope>NUCLEOTIDE SEQUENCE [LARGE SCALE GENOMIC DNA]</scope>
    <source>
        <strain evidence="2">UJ94</strain>
    </source>
</reference>
<dbReference type="RefSeq" id="WP_102996371.1">
    <property type="nucleotide sequence ID" value="NZ_CP025938.1"/>
</dbReference>
<organism evidence="1 2">
    <name type="scientific">Pseudotamlana carrageenivorans</name>
    <dbReference type="NCBI Taxonomy" id="2069432"/>
    <lineage>
        <taxon>Bacteria</taxon>
        <taxon>Pseudomonadati</taxon>
        <taxon>Bacteroidota</taxon>
        <taxon>Flavobacteriia</taxon>
        <taxon>Flavobacteriales</taxon>
        <taxon>Flavobacteriaceae</taxon>
        <taxon>Pseudotamlana</taxon>
    </lineage>
</organism>
<proteinExistence type="predicted"/>
<accession>A0A2I7SKL5</accession>
<dbReference type="KEGG" id="taj:C1A40_13635"/>